<evidence type="ECO:0000313" key="2">
    <source>
        <dbReference type="EMBL" id="VDH04155.1"/>
    </source>
</evidence>
<reference evidence="2 3" key="1">
    <citation type="submission" date="2018-11" db="EMBL/GenBank/DDBJ databases">
        <authorList>
            <consortium name="Pathogen Informatics"/>
        </authorList>
    </citation>
    <scope>NUCLEOTIDE SEQUENCE [LARGE SCALE GENOMIC DNA]</scope>
    <source>
        <strain evidence="2 3">NCTC12929</strain>
    </source>
</reference>
<keyword evidence="1" id="KW-0472">Membrane</keyword>
<sequence>MNTIKIVILLILLFIGGLGLLNSGFEFGSAFLFMGFAFYHLFIKNTSKQKNNKTGKVSTQVSSQVNTHYRNLDKSYDAHIDTSPKEAAYAKFCKKCRGTLEFTRNMHRKACPRCNTEFELVKLCNICHSSRPHALNEKTCRDCGHYWLTSGWEKCPLE</sequence>
<gene>
    <name evidence="2" type="ORF">NCTC12929_01301</name>
</gene>
<dbReference type="Proteomes" id="UP000270205">
    <property type="component" value="Unassembled WGS sequence"/>
</dbReference>
<evidence type="ECO:0000313" key="3">
    <source>
        <dbReference type="Proteomes" id="UP000270205"/>
    </source>
</evidence>
<protein>
    <recommendedName>
        <fullName evidence="4">Double zinc ribbon</fullName>
    </recommendedName>
</protein>
<evidence type="ECO:0000256" key="1">
    <source>
        <dbReference type="SAM" id="Phobius"/>
    </source>
</evidence>
<proteinExistence type="predicted"/>
<evidence type="ECO:0008006" key="4">
    <source>
        <dbReference type="Google" id="ProtNLM"/>
    </source>
</evidence>
<organism evidence="2 3">
    <name type="scientific">Bergeyella zoohelcum</name>
    <dbReference type="NCBI Taxonomy" id="1015"/>
    <lineage>
        <taxon>Bacteria</taxon>
        <taxon>Pseudomonadati</taxon>
        <taxon>Bacteroidota</taxon>
        <taxon>Flavobacteriia</taxon>
        <taxon>Flavobacteriales</taxon>
        <taxon>Weeksellaceae</taxon>
        <taxon>Bergeyella</taxon>
    </lineage>
</organism>
<comment type="caution">
    <text evidence="2">The sequence shown here is derived from an EMBL/GenBank/DDBJ whole genome shotgun (WGS) entry which is preliminary data.</text>
</comment>
<feature type="transmembrane region" description="Helical" evidence="1">
    <location>
        <begin position="6"/>
        <end position="39"/>
    </location>
</feature>
<accession>A0A7Z9CG38</accession>
<dbReference type="AlphaFoldDB" id="A0A7Z9CG38"/>
<dbReference type="EMBL" id="UYIV01000001">
    <property type="protein sequence ID" value="VDH04155.1"/>
    <property type="molecule type" value="Genomic_DNA"/>
</dbReference>
<dbReference type="RefSeq" id="WP_125151233.1">
    <property type="nucleotide sequence ID" value="NZ_UYIV01000001.1"/>
</dbReference>
<keyword evidence="1" id="KW-1133">Transmembrane helix</keyword>
<keyword evidence="1" id="KW-0812">Transmembrane</keyword>
<name>A0A7Z9CG38_9FLAO</name>